<sequence length="224" mass="25147">MQSYLDRRDNARLLTLSRFMRGVIWIYIAVWGAYALASGWLLSLVFMGKTYGPVWMMTLGLRGIIGLLGFIIFLICLPPFLMWFNKALSNLHEAGLTGLTARPTWTTASFFVPVANLFIPFTAMRELWNRSHGEDEWQAKASVSEVSIWWTCLLAGTLLVSFISVIGIFNYFTNLKIITPMGVNHALNLSGVCLWIVSALFLLRIIANVSNAQQALSDERATFA</sequence>
<evidence type="ECO:0000313" key="4">
    <source>
        <dbReference type="Proteomes" id="UP001202281"/>
    </source>
</evidence>
<evidence type="ECO:0000256" key="1">
    <source>
        <dbReference type="SAM" id="Phobius"/>
    </source>
</evidence>
<keyword evidence="1" id="KW-0812">Transmembrane</keyword>
<feature type="transmembrane region" description="Helical" evidence="1">
    <location>
        <begin position="59"/>
        <end position="84"/>
    </location>
</feature>
<proteinExistence type="predicted"/>
<feature type="transmembrane region" description="Helical" evidence="1">
    <location>
        <begin position="185"/>
        <end position="207"/>
    </location>
</feature>
<keyword evidence="1" id="KW-0472">Membrane</keyword>
<organism evidence="3 4">
    <name type="scientific">Novosphingobium beihaiensis</name>
    <dbReference type="NCBI Taxonomy" id="2930389"/>
    <lineage>
        <taxon>Bacteria</taxon>
        <taxon>Pseudomonadati</taxon>
        <taxon>Pseudomonadota</taxon>
        <taxon>Alphaproteobacteria</taxon>
        <taxon>Sphingomonadales</taxon>
        <taxon>Sphingomonadaceae</taxon>
        <taxon>Novosphingobium</taxon>
    </lineage>
</organism>
<feature type="transmembrane region" description="Helical" evidence="1">
    <location>
        <begin position="24"/>
        <end position="47"/>
    </location>
</feature>
<feature type="transmembrane region" description="Helical" evidence="1">
    <location>
        <begin position="148"/>
        <end position="173"/>
    </location>
</feature>
<evidence type="ECO:0000313" key="3">
    <source>
        <dbReference type="EMBL" id="MCJ2185911.1"/>
    </source>
</evidence>
<name>A0ABT0BM52_9SPHN</name>
<keyword evidence="1" id="KW-1133">Transmembrane helix</keyword>
<dbReference type="Proteomes" id="UP001202281">
    <property type="component" value="Unassembled WGS sequence"/>
</dbReference>
<feature type="transmembrane region" description="Helical" evidence="1">
    <location>
        <begin position="104"/>
        <end position="128"/>
    </location>
</feature>
<dbReference type="RefSeq" id="WP_243918035.1">
    <property type="nucleotide sequence ID" value="NZ_JALHLG010000005.1"/>
</dbReference>
<evidence type="ECO:0000259" key="2">
    <source>
        <dbReference type="Pfam" id="PF14219"/>
    </source>
</evidence>
<dbReference type="EMBL" id="JALHLG010000005">
    <property type="protein sequence ID" value="MCJ2185911.1"/>
    <property type="molecule type" value="Genomic_DNA"/>
</dbReference>
<feature type="domain" description="DUF4328" evidence="2">
    <location>
        <begin position="61"/>
        <end position="205"/>
    </location>
</feature>
<dbReference type="InterPro" id="IPR025565">
    <property type="entry name" value="DUF4328"/>
</dbReference>
<reference evidence="3 4" key="1">
    <citation type="submission" date="2022-04" db="EMBL/GenBank/DDBJ databases">
        <title>Identification of a novel bacterium isolated from mangrove sediments.</title>
        <authorList>
            <person name="Pan X."/>
        </authorList>
    </citation>
    <scope>NUCLEOTIDE SEQUENCE [LARGE SCALE GENOMIC DNA]</scope>
    <source>
        <strain evidence="3 4">B2638</strain>
    </source>
</reference>
<protein>
    <submittedName>
        <fullName evidence="3">DUF4328 domain-containing protein</fullName>
    </submittedName>
</protein>
<gene>
    <name evidence="3" type="ORF">MTR66_03670</name>
</gene>
<dbReference type="Pfam" id="PF14219">
    <property type="entry name" value="DUF4328"/>
    <property type="match status" value="1"/>
</dbReference>
<comment type="caution">
    <text evidence="3">The sequence shown here is derived from an EMBL/GenBank/DDBJ whole genome shotgun (WGS) entry which is preliminary data.</text>
</comment>
<accession>A0ABT0BM52</accession>
<keyword evidence="4" id="KW-1185">Reference proteome</keyword>